<reference evidence="2" key="1">
    <citation type="submission" date="2022-04" db="EMBL/GenBank/DDBJ databases">
        <title>Carnegiea gigantea Genome sequencing and assembly v2.</title>
        <authorList>
            <person name="Copetti D."/>
            <person name="Sanderson M.J."/>
            <person name="Burquez A."/>
            <person name="Wojciechowski M.F."/>
        </authorList>
    </citation>
    <scope>NUCLEOTIDE SEQUENCE</scope>
    <source>
        <strain evidence="2">SGP5-SGP5p</strain>
        <tissue evidence="2">Aerial part</tissue>
    </source>
</reference>
<dbReference type="OrthoDB" id="658695at2759"/>
<keyword evidence="1" id="KW-0472">Membrane</keyword>
<dbReference type="PANTHER" id="PTHR31170:SF21">
    <property type="match status" value="1"/>
</dbReference>
<keyword evidence="1" id="KW-1133">Transmembrane helix</keyword>
<keyword evidence="1" id="KW-0812">Transmembrane</keyword>
<dbReference type="Pfam" id="PF03140">
    <property type="entry name" value="DUF247"/>
    <property type="match status" value="1"/>
</dbReference>
<organism evidence="2 3">
    <name type="scientific">Carnegiea gigantea</name>
    <dbReference type="NCBI Taxonomy" id="171969"/>
    <lineage>
        <taxon>Eukaryota</taxon>
        <taxon>Viridiplantae</taxon>
        <taxon>Streptophyta</taxon>
        <taxon>Embryophyta</taxon>
        <taxon>Tracheophyta</taxon>
        <taxon>Spermatophyta</taxon>
        <taxon>Magnoliopsida</taxon>
        <taxon>eudicotyledons</taxon>
        <taxon>Gunneridae</taxon>
        <taxon>Pentapetalae</taxon>
        <taxon>Caryophyllales</taxon>
        <taxon>Cactineae</taxon>
        <taxon>Cactaceae</taxon>
        <taxon>Cactoideae</taxon>
        <taxon>Echinocereeae</taxon>
        <taxon>Carnegiea</taxon>
    </lineage>
</organism>
<sequence>MTTTTQGHNHNHNHHITIDTDRLAAIHERIEKPPTILCKTAGRVTCSIFKVPKSFKEVNPKLYHPQIISIGPFHHGATHLQMMEEHKYQYLGQLLARTGLDLSTLFKALAPLEGPARECYSEAIGLGPHDHLQMLVVDGCFVIELFRKVAKRVEFEPDDPIAAMSWVFPSLLRDLHRLENQIPFFVLQRLFDATYMEEFDGKNGDDQEERPTLAMLCLDFFNYTVQRPPQVLWKYKDLQPQHLLDLIRSSFITPGLKPKDEPRRRSTPSHVILPVSKLRRAGIHLKQGKSETFLEVKFRSSGIIEMPKVTLDDFMSSLLANCVAYEQCHKGASTYFTTYATLADCLINTAKDVEYLCDKNIVENYFGTEAEIATFINNLGKDVAFDIEECYLAKLFADVNVYYKNNWHVQWASLKYTYFNTPWSFISAVAAFVLLVLTILQTLYTVMPYYINS</sequence>
<gene>
    <name evidence="2" type="ORF">Cgig2_013992</name>
</gene>
<dbReference type="AlphaFoldDB" id="A0A9Q1KWL7"/>
<dbReference type="InterPro" id="IPR004158">
    <property type="entry name" value="DUF247_pln"/>
</dbReference>
<evidence type="ECO:0000256" key="1">
    <source>
        <dbReference type="SAM" id="Phobius"/>
    </source>
</evidence>
<keyword evidence="3" id="KW-1185">Reference proteome</keyword>
<evidence type="ECO:0000313" key="2">
    <source>
        <dbReference type="EMBL" id="KAJ8451220.1"/>
    </source>
</evidence>
<accession>A0A9Q1KWL7</accession>
<comment type="caution">
    <text evidence="2">The sequence shown here is derived from an EMBL/GenBank/DDBJ whole genome shotgun (WGS) entry which is preliminary data.</text>
</comment>
<proteinExistence type="predicted"/>
<dbReference type="PANTHER" id="PTHR31170">
    <property type="entry name" value="BNAC04G53230D PROTEIN"/>
    <property type="match status" value="1"/>
</dbReference>
<name>A0A9Q1KWL7_9CARY</name>
<evidence type="ECO:0000313" key="3">
    <source>
        <dbReference type="Proteomes" id="UP001153076"/>
    </source>
</evidence>
<feature type="transmembrane region" description="Helical" evidence="1">
    <location>
        <begin position="423"/>
        <end position="447"/>
    </location>
</feature>
<dbReference type="EMBL" id="JAKOGI010000010">
    <property type="protein sequence ID" value="KAJ8451220.1"/>
    <property type="molecule type" value="Genomic_DNA"/>
</dbReference>
<dbReference type="Proteomes" id="UP001153076">
    <property type="component" value="Unassembled WGS sequence"/>
</dbReference>
<protein>
    <submittedName>
        <fullName evidence="2">Uncharacterized protein</fullName>
    </submittedName>
</protein>